<feature type="non-terminal residue" evidence="2">
    <location>
        <position position="1"/>
    </location>
</feature>
<evidence type="ECO:0000313" key="2">
    <source>
        <dbReference type="EMBL" id="CAG8696981.1"/>
    </source>
</evidence>
<organism evidence="2 3">
    <name type="scientific">Ambispora leptoticha</name>
    <dbReference type="NCBI Taxonomy" id="144679"/>
    <lineage>
        <taxon>Eukaryota</taxon>
        <taxon>Fungi</taxon>
        <taxon>Fungi incertae sedis</taxon>
        <taxon>Mucoromycota</taxon>
        <taxon>Glomeromycotina</taxon>
        <taxon>Glomeromycetes</taxon>
        <taxon>Archaeosporales</taxon>
        <taxon>Ambisporaceae</taxon>
        <taxon>Ambispora</taxon>
    </lineage>
</organism>
<dbReference type="OrthoDB" id="10535195at2759"/>
<dbReference type="InterPro" id="IPR021133">
    <property type="entry name" value="HEAT_type_2"/>
</dbReference>
<comment type="caution">
    <text evidence="2">The sequence shown here is derived from an EMBL/GenBank/DDBJ whole genome shotgun (WGS) entry which is preliminary data.</text>
</comment>
<accession>A0A9N9HK90</accession>
<evidence type="ECO:0000256" key="1">
    <source>
        <dbReference type="PROSITE-ProRule" id="PRU00103"/>
    </source>
</evidence>
<keyword evidence="3" id="KW-1185">Reference proteome</keyword>
<protein>
    <submittedName>
        <fullName evidence="2">8113_t:CDS:1</fullName>
    </submittedName>
</protein>
<dbReference type="PROSITE" id="PS50077">
    <property type="entry name" value="HEAT_REPEAT"/>
    <property type="match status" value="1"/>
</dbReference>
<feature type="non-terminal residue" evidence="2">
    <location>
        <position position="80"/>
    </location>
</feature>
<feature type="repeat" description="HEAT" evidence="1">
    <location>
        <begin position="66"/>
        <end position="80"/>
    </location>
</feature>
<dbReference type="Proteomes" id="UP000789508">
    <property type="component" value="Unassembled WGS sequence"/>
</dbReference>
<sequence length="80" mass="8935">KSHTPVKVSQTKYLLLQQLKHEDSAMRIDGIINLAQSIARKKAQSTPEKPGIQDLKKSPIPPDEELIPILLNLLNDNTPD</sequence>
<gene>
    <name evidence="2" type="ORF">ALEPTO_LOCUS11426</name>
</gene>
<name>A0A9N9HK90_9GLOM</name>
<evidence type="ECO:0000313" key="3">
    <source>
        <dbReference type="Proteomes" id="UP000789508"/>
    </source>
</evidence>
<dbReference type="EMBL" id="CAJVPS010018321">
    <property type="protein sequence ID" value="CAG8696981.1"/>
    <property type="molecule type" value="Genomic_DNA"/>
</dbReference>
<proteinExistence type="predicted"/>
<reference evidence="2" key="1">
    <citation type="submission" date="2021-06" db="EMBL/GenBank/DDBJ databases">
        <authorList>
            <person name="Kallberg Y."/>
            <person name="Tangrot J."/>
            <person name="Rosling A."/>
        </authorList>
    </citation>
    <scope>NUCLEOTIDE SEQUENCE</scope>
    <source>
        <strain evidence="2">FL130A</strain>
    </source>
</reference>
<dbReference type="AlphaFoldDB" id="A0A9N9HK90"/>